<dbReference type="Gene3D" id="2.60.120.10">
    <property type="entry name" value="Jelly Rolls"/>
    <property type="match status" value="1"/>
</dbReference>
<organism evidence="1 2">
    <name type="scientific">Caerostris darwini</name>
    <dbReference type="NCBI Taxonomy" id="1538125"/>
    <lineage>
        <taxon>Eukaryota</taxon>
        <taxon>Metazoa</taxon>
        <taxon>Ecdysozoa</taxon>
        <taxon>Arthropoda</taxon>
        <taxon>Chelicerata</taxon>
        <taxon>Arachnida</taxon>
        <taxon>Araneae</taxon>
        <taxon>Araneomorphae</taxon>
        <taxon>Entelegynae</taxon>
        <taxon>Araneoidea</taxon>
        <taxon>Araneidae</taxon>
        <taxon>Caerostris</taxon>
    </lineage>
</organism>
<protein>
    <submittedName>
        <fullName evidence="1">Uncharacterized protein</fullName>
    </submittedName>
</protein>
<name>A0AAV4P352_9ARAC</name>
<dbReference type="EMBL" id="BPLQ01002332">
    <property type="protein sequence ID" value="GIX91585.1"/>
    <property type="molecule type" value="Genomic_DNA"/>
</dbReference>
<accession>A0AAV4P352</accession>
<sequence>MLIRTIQAVARDNSDIFSTKKSAKAVVYDTRAKKRKKISSEYSTSNTFQIGNRTETKEASFSIGIHNATLQKPIRLKNNNNKASKVRKCTRLQKCELVNAGNISNITVKADNNVAVSNSTHASGSFMKRIKKRKRVSSNKPSFNRTIYQKQFSVLTIKKPKKTGLKKQICKLAKNTETETMELGNQASRKSIEIPTTPIFDKRTGILDVTIKSTTFRLRKFDSFIVPSDTAYSIKNTMRSESLLSFSEIDAPIFMFQHTEDTERHYRLFV</sequence>
<keyword evidence="2" id="KW-1185">Reference proteome</keyword>
<dbReference type="InterPro" id="IPR014710">
    <property type="entry name" value="RmlC-like_jellyroll"/>
</dbReference>
<reference evidence="1 2" key="1">
    <citation type="submission" date="2021-06" db="EMBL/GenBank/DDBJ databases">
        <title>Caerostris darwini draft genome.</title>
        <authorList>
            <person name="Kono N."/>
            <person name="Arakawa K."/>
        </authorList>
    </citation>
    <scope>NUCLEOTIDE SEQUENCE [LARGE SCALE GENOMIC DNA]</scope>
</reference>
<dbReference type="AlphaFoldDB" id="A0AAV4P352"/>
<evidence type="ECO:0000313" key="2">
    <source>
        <dbReference type="Proteomes" id="UP001054837"/>
    </source>
</evidence>
<gene>
    <name evidence="1" type="ORF">CDAR_528481</name>
</gene>
<comment type="caution">
    <text evidence="1">The sequence shown here is derived from an EMBL/GenBank/DDBJ whole genome shotgun (WGS) entry which is preliminary data.</text>
</comment>
<proteinExistence type="predicted"/>
<dbReference type="Proteomes" id="UP001054837">
    <property type="component" value="Unassembled WGS sequence"/>
</dbReference>
<evidence type="ECO:0000313" key="1">
    <source>
        <dbReference type="EMBL" id="GIX91585.1"/>
    </source>
</evidence>